<keyword evidence="3" id="KW-1185">Reference proteome</keyword>
<dbReference type="PROSITE" id="PS51186">
    <property type="entry name" value="GNAT"/>
    <property type="match status" value="1"/>
</dbReference>
<dbReference type="OrthoDB" id="9797456at2"/>
<dbReference type="AlphaFoldDB" id="A0A5C7GM02"/>
<dbReference type="RefSeq" id="WP_147766875.1">
    <property type="nucleotide sequence ID" value="NZ_VRKQ01000008.1"/>
</dbReference>
<dbReference type="GO" id="GO:0016747">
    <property type="term" value="F:acyltransferase activity, transferring groups other than amino-acyl groups"/>
    <property type="evidence" value="ECO:0007669"/>
    <property type="project" value="InterPro"/>
</dbReference>
<dbReference type="CDD" id="cd04301">
    <property type="entry name" value="NAT_SF"/>
    <property type="match status" value="1"/>
</dbReference>
<dbReference type="Pfam" id="PF08445">
    <property type="entry name" value="FR47"/>
    <property type="match status" value="1"/>
</dbReference>
<dbReference type="PANTHER" id="PTHR31143:SF2">
    <property type="entry name" value="FR47-LIKE DOMAIN-CONTAINING PROTEIN-RELATED"/>
    <property type="match status" value="1"/>
</dbReference>
<dbReference type="InterPro" id="IPR000182">
    <property type="entry name" value="GNAT_dom"/>
</dbReference>
<sequence>MSYSEEPLNNPVWSSLTDIHIKECIDYGNVKFYHPDFTPFGAFVNNHDTSKAIKEHSKLLDRFFIVGEKPIIPDTFRLTKHVGLQMIIYNEIDYPITSDIIELNQTHYNDLMNLISLVYPHFFKKKTNLLGRYFGIYKNDQLVAVAGERMQTKNFTEISAVATHPDHTGQGYAKQLITYAVKKIFEKNKNPFLHVDETNTGPIKLYKKLGFSVRRKIHYWLITSPQTND</sequence>
<accession>A0A5C7GM02</accession>
<protein>
    <submittedName>
        <fullName evidence="2">GNAT family N-acetyltransferase</fullName>
    </submittedName>
</protein>
<name>A0A5C7GM02_9FLAO</name>
<dbReference type="SUPFAM" id="SSF55729">
    <property type="entry name" value="Acyl-CoA N-acyltransferases (Nat)"/>
    <property type="match status" value="1"/>
</dbReference>
<organism evidence="2 3">
    <name type="scientific">Seonamhaeicola maritimus</name>
    <dbReference type="NCBI Taxonomy" id="2591822"/>
    <lineage>
        <taxon>Bacteria</taxon>
        <taxon>Pseudomonadati</taxon>
        <taxon>Bacteroidota</taxon>
        <taxon>Flavobacteriia</taxon>
        <taxon>Flavobacteriales</taxon>
        <taxon>Flavobacteriaceae</taxon>
    </lineage>
</organism>
<dbReference type="InterPro" id="IPR016181">
    <property type="entry name" value="Acyl_CoA_acyltransferase"/>
</dbReference>
<evidence type="ECO:0000313" key="3">
    <source>
        <dbReference type="Proteomes" id="UP000321080"/>
    </source>
</evidence>
<gene>
    <name evidence="2" type="ORF">FUA22_05365</name>
</gene>
<dbReference type="Proteomes" id="UP000321080">
    <property type="component" value="Unassembled WGS sequence"/>
</dbReference>
<dbReference type="PANTHER" id="PTHR31143">
    <property type="match status" value="1"/>
</dbReference>
<dbReference type="Gene3D" id="3.40.630.30">
    <property type="match status" value="1"/>
</dbReference>
<reference evidence="2 3" key="1">
    <citation type="submission" date="2019-08" db="EMBL/GenBank/DDBJ databases">
        <title>Seonamhaeicola sediminis sp. nov., isolated from marine sediment.</title>
        <authorList>
            <person name="Cao W.R."/>
        </authorList>
    </citation>
    <scope>NUCLEOTIDE SEQUENCE [LARGE SCALE GENOMIC DNA]</scope>
    <source>
        <strain evidence="2 3">1505</strain>
    </source>
</reference>
<keyword evidence="2" id="KW-0808">Transferase</keyword>
<comment type="caution">
    <text evidence="2">The sequence shown here is derived from an EMBL/GenBank/DDBJ whole genome shotgun (WGS) entry which is preliminary data.</text>
</comment>
<dbReference type="EMBL" id="VRKQ01000008">
    <property type="protein sequence ID" value="TXG39305.1"/>
    <property type="molecule type" value="Genomic_DNA"/>
</dbReference>
<evidence type="ECO:0000313" key="2">
    <source>
        <dbReference type="EMBL" id="TXG39305.1"/>
    </source>
</evidence>
<dbReference type="InterPro" id="IPR013653">
    <property type="entry name" value="GCN5-like_dom"/>
</dbReference>
<dbReference type="InterPro" id="IPR027365">
    <property type="entry name" value="GNAT_acetyltra_YdfB-like"/>
</dbReference>
<evidence type="ECO:0000259" key="1">
    <source>
        <dbReference type="PROSITE" id="PS51186"/>
    </source>
</evidence>
<proteinExistence type="predicted"/>
<feature type="domain" description="N-acetyltransferase" evidence="1">
    <location>
        <begin position="90"/>
        <end position="225"/>
    </location>
</feature>